<dbReference type="PANTHER" id="PTHR21646">
    <property type="entry name" value="UBIQUITIN CARBOXYL-TERMINAL HYDROLASE"/>
    <property type="match status" value="1"/>
</dbReference>
<dbReference type="OrthoDB" id="952271at2759"/>
<feature type="compositionally biased region" description="Acidic residues" evidence="9">
    <location>
        <begin position="2080"/>
        <end position="2089"/>
    </location>
</feature>
<dbReference type="InterPro" id="IPR018200">
    <property type="entry name" value="USP_CS"/>
</dbReference>
<keyword evidence="6" id="KW-0378">Hydrolase</keyword>
<feature type="region of interest" description="Disordered" evidence="9">
    <location>
        <begin position="1653"/>
        <end position="1695"/>
    </location>
</feature>
<dbReference type="PROSITE" id="PS50235">
    <property type="entry name" value="USP_3"/>
    <property type="match status" value="1"/>
</dbReference>
<dbReference type="SUPFAM" id="SSF56091">
    <property type="entry name" value="DNA ligase/mRNA capping enzyme, catalytic domain"/>
    <property type="match status" value="1"/>
</dbReference>
<dbReference type="PANTHER" id="PTHR21646:SF24">
    <property type="entry name" value="UBIQUITIN CARBOXYL-TERMINAL HYDROLASE"/>
    <property type="match status" value="1"/>
</dbReference>
<feature type="compositionally biased region" description="Polar residues" evidence="9">
    <location>
        <begin position="794"/>
        <end position="805"/>
    </location>
</feature>
<dbReference type="EMBL" id="JAHFYH010000006">
    <property type="protein sequence ID" value="KAH0231298.1"/>
    <property type="molecule type" value="Genomic_DNA"/>
</dbReference>
<dbReference type="Pfam" id="PF01331">
    <property type="entry name" value="mRNA_cap_enzyme"/>
    <property type="match status" value="1"/>
</dbReference>
<evidence type="ECO:0000256" key="2">
    <source>
        <dbReference type="ARBA" id="ARBA00009085"/>
    </source>
</evidence>
<feature type="compositionally biased region" description="Basic and acidic residues" evidence="9">
    <location>
        <begin position="2198"/>
        <end position="2220"/>
    </location>
</feature>
<reference evidence="12" key="2">
    <citation type="submission" date="2021-08" db="EMBL/GenBank/DDBJ databases">
        <authorList>
            <person name="Gostincar C."/>
            <person name="Sun X."/>
            <person name="Song Z."/>
            <person name="Gunde-Cimerman N."/>
        </authorList>
    </citation>
    <scope>NUCLEOTIDE SEQUENCE</scope>
    <source>
        <strain evidence="12">EXF-8016</strain>
    </source>
</reference>
<dbReference type="Pfam" id="PF03919">
    <property type="entry name" value="mRNA_cap_C"/>
    <property type="match status" value="1"/>
</dbReference>
<keyword evidence="5" id="KW-0833">Ubl conjugation pathway</keyword>
<keyword evidence="8" id="KW-0506">mRNA capping</keyword>
<feature type="region of interest" description="Disordered" evidence="9">
    <location>
        <begin position="1242"/>
        <end position="1277"/>
    </location>
</feature>
<comment type="caution">
    <text evidence="12">The sequence shown here is derived from an EMBL/GenBank/DDBJ whole genome shotgun (WGS) entry which is preliminary data.</text>
</comment>
<evidence type="ECO:0000256" key="4">
    <source>
        <dbReference type="ARBA" id="ARBA00022670"/>
    </source>
</evidence>
<dbReference type="SUPFAM" id="SSF54001">
    <property type="entry name" value="Cysteine proteinases"/>
    <property type="match status" value="1"/>
</dbReference>
<dbReference type="PROSITE" id="PS00973">
    <property type="entry name" value="USP_2"/>
    <property type="match status" value="1"/>
</dbReference>
<evidence type="ECO:0000259" key="10">
    <source>
        <dbReference type="PROSITE" id="PS50235"/>
    </source>
</evidence>
<evidence type="ECO:0000313" key="13">
    <source>
        <dbReference type="Proteomes" id="UP000767238"/>
    </source>
</evidence>
<dbReference type="Pfam" id="PF06337">
    <property type="entry name" value="DUSP"/>
    <property type="match status" value="1"/>
</dbReference>
<protein>
    <submittedName>
        <fullName evidence="12">UCH-domain-containing protein</fullName>
    </submittedName>
</protein>
<evidence type="ECO:0000256" key="5">
    <source>
        <dbReference type="ARBA" id="ARBA00022786"/>
    </source>
</evidence>
<feature type="compositionally biased region" description="Low complexity" evidence="9">
    <location>
        <begin position="1738"/>
        <end position="1748"/>
    </location>
</feature>
<feature type="domain" description="USP" evidence="10">
    <location>
        <begin position="1284"/>
        <end position="2058"/>
    </location>
</feature>
<organism evidence="12 13">
    <name type="scientific">Aureobasidium melanogenum</name>
    <name type="common">Aureobasidium pullulans var. melanogenum</name>
    <dbReference type="NCBI Taxonomy" id="46634"/>
    <lineage>
        <taxon>Eukaryota</taxon>
        <taxon>Fungi</taxon>
        <taxon>Dikarya</taxon>
        <taxon>Ascomycota</taxon>
        <taxon>Pezizomycotina</taxon>
        <taxon>Dothideomycetes</taxon>
        <taxon>Dothideomycetidae</taxon>
        <taxon>Dothideales</taxon>
        <taxon>Saccotheciaceae</taxon>
        <taxon>Aureobasidium</taxon>
    </lineage>
</organism>
<evidence type="ECO:0000256" key="1">
    <source>
        <dbReference type="ARBA" id="ARBA00000707"/>
    </source>
</evidence>
<feature type="region of interest" description="Disordered" evidence="9">
    <location>
        <begin position="2122"/>
        <end position="2153"/>
    </location>
</feature>
<evidence type="ECO:0000313" key="12">
    <source>
        <dbReference type="EMBL" id="KAH0231298.1"/>
    </source>
</evidence>
<reference evidence="12" key="1">
    <citation type="journal article" date="2021" name="J Fungi (Basel)">
        <title>Virulence traits and population genomics of the black yeast Aureobasidium melanogenum.</title>
        <authorList>
            <person name="Cernosa A."/>
            <person name="Sun X."/>
            <person name="Gostincar C."/>
            <person name="Fang C."/>
            <person name="Gunde-Cimerman N."/>
            <person name="Song Z."/>
        </authorList>
    </citation>
    <scope>NUCLEOTIDE SEQUENCE</scope>
    <source>
        <strain evidence="12">EXF-8016</strain>
    </source>
</reference>
<keyword evidence="3" id="KW-0507">mRNA processing</keyword>
<feature type="compositionally biased region" description="Low complexity" evidence="9">
    <location>
        <begin position="834"/>
        <end position="846"/>
    </location>
</feature>
<dbReference type="CDD" id="cd02674">
    <property type="entry name" value="Peptidase_C19R"/>
    <property type="match status" value="1"/>
</dbReference>
<name>A0A9P8GML2_AURME</name>
<feature type="region of interest" description="Disordered" evidence="9">
    <location>
        <begin position="1729"/>
        <end position="1842"/>
    </location>
</feature>
<feature type="region of interest" description="Disordered" evidence="9">
    <location>
        <begin position="1154"/>
        <end position="1177"/>
    </location>
</feature>
<dbReference type="GO" id="GO:0004484">
    <property type="term" value="F:mRNA guanylyltransferase activity"/>
    <property type="evidence" value="ECO:0007669"/>
    <property type="project" value="InterPro"/>
</dbReference>
<dbReference type="GO" id="GO:0005524">
    <property type="term" value="F:ATP binding"/>
    <property type="evidence" value="ECO:0007669"/>
    <property type="project" value="InterPro"/>
</dbReference>
<feature type="region of interest" description="Disordered" evidence="9">
    <location>
        <begin position="2077"/>
        <end position="2108"/>
    </location>
</feature>
<feature type="compositionally biased region" description="Polar residues" evidence="9">
    <location>
        <begin position="753"/>
        <end position="765"/>
    </location>
</feature>
<feature type="compositionally biased region" description="Basic residues" evidence="9">
    <location>
        <begin position="1807"/>
        <end position="1831"/>
    </location>
</feature>
<feature type="region of interest" description="Disordered" evidence="9">
    <location>
        <begin position="523"/>
        <end position="543"/>
    </location>
</feature>
<dbReference type="InterPro" id="IPR028889">
    <property type="entry name" value="USP"/>
</dbReference>
<comment type="catalytic activity">
    <reaction evidence="1">
        <text>Thiol-dependent hydrolysis of ester, thioester, amide, peptide and isopeptide bonds formed by the C-terminal Gly of ubiquitin (a 76-residue protein attached to proteins as an intracellular targeting signal).</text>
        <dbReference type="EC" id="3.4.19.12"/>
    </reaction>
</comment>
<feature type="region of interest" description="Disordered" evidence="9">
    <location>
        <begin position="2182"/>
        <end position="2248"/>
    </location>
</feature>
<dbReference type="SUPFAM" id="SSF50249">
    <property type="entry name" value="Nucleic acid-binding proteins"/>
    <property type="match status" value="1"/>
</dbReference>
<feature type="compositionally biased region" description="Polar residues" evidence="9">
    <location>
        <begin position="1677"/>
        <end position="1692"/>
    </location>
</feature>
<evidence type="ECO:0000256" key="7">
    <source>
        <dbReference type="ARBA" id="ARBA00022807"/>
    </source>
</evidence>
<dbReference type="InterPro" id="IPR012340">
    <property type="entry name" value="NA-bd_OB-fold"/>
</dbReference>
<dbReference type="Gene3D" id="3.30.470.30">
    <property type="entry name" value="DNA ligase/mRNA capping enzyme"/>
    <property type="match status" value="1"/>
</dbReference>
<dbReference type="Gene3D" id="2.40.50.140">
    <property type="entry name" value="Nucleic acid-binding proteins"/>
    <property type="match status" value="1"/>
</dbReference>
<dbReference type="GO" id="GO:0006508">
    <property type="term" value="P:proteolysis"/>
    <property type="evidence" value="ECO:0007669"/>
    <property type="project" value="UniProtKB-KW"/>
</dbReference>
<dbReference type="InterPro" id="IPR013846">
    <property type="entry name" value="mRNA_cap_enzyme_C"/>
</dbReference>
<dbReference type="InterPro" id="IPR038765">
    <property type="entry name" value="Papain-like_cys_pep_sf"/>
</dbReference>
<feature type="compositionally biased region" description="Basic and acidic residues" evidence="9">
    <location>
        <begin position="816"/>
        <end position="833"/>
    </location>
</feature>
<accession>A0A9P8GML2</accession>
<dbReference type="InterPro" id="IPR006615">
    <property type="entry name" value="Pept_C19_DUSP"/>
</dbReference>
<feature type="domain" description="DUSP" evidence="11">
    <location>
        <begin position="946"/>
        <end position="1071"/>
    </location>
</feature>
<dbReference type="PROSITE" id="PS00972">
    <property type="entry name" value="USP_1"/>
    <property type="match status" value="1"/>
</dbReference>
<dbReference type="InterPro" id="IPR001394">
    <property type="entry name" value="Peptidase_C19_UCH"/>
</dbReference>
<feature type="region of interest" description="Disordered" evidence="9">
    <location>
        <begin position="466"/>
        <end position="496"/>
    </location>
</feature>
<dbReference type="InterPro" id="IPR050185">
    <property type="entry name" value="Ub_carboxyl-term_hydrolase"/>
</dbReference>
<dbReference type="GO" id="GO:0016579">
    <property type="term" value="P:protein deubiquitination"/>
    <property type="evidence" value="ECO:0007669"/>
    <property type="project" value="InterPro"/>
</dbReference>
<dbReference type="Gene3D" id="3.90.70.10">
    <property type="entry name" value="Cysteine proteinases"/>
    <property type="match status" value="2"/>
</dbReference>
<feature type="compositionally biased region" description="Pro residues" evidence="9">
    <location>
        <begin position="1164"/>
        <end position="1175"/>
    </location>
</feature>
<dbReference type="CDD" id="cd07895">
    <property type="entry name" value="Adenylation_mRNA_capping"/>
    <property type="match status" value="1"/>
</dbReference>
<keyword evidence="7" id="KW-0788">Thiol protease</keyword>
<feature type="non-terminal residue" evidence="12">
    <location>
        <position position="2248"/>
    </location>
</feature>
<proteinExistence type="inferred from homology"/>
<feature type="region of interest" description="Disordered" evidence="9">
    <location>
        <begin position="753"/>
        <end position="875"/>
    </location>
</feature>
<dbReference type="GO" id="GO:0004843">
    <property type="term" value="F:cysteine-type deubiquitinase activity"/>
    <property type="evidence" value="ECO:0007669"/>
    <property type="project" value="UniProtKB-EC"/>
</dbReference>
<dbReference type="Gene3D" id="3.30.2230.10">
    <property type="entry name" value="DUSP-like"/>
    <property type="match status" value="1"/>
</dbReference>
<dbReference type="InterPro" id="IPR035927">
    <property type="entry name" value="DUSP-like_sf"/>
</dbReference>
<evidence type="ECO:0000256" key="8">
    <source>
        <dbReference type="ARBA" id="ARBA00023042"/>
    </source>
</evidence>
<dbReference type="GO" id="GO:0006370">
    <property type="term" value="P:7-methylguanosine mRNA capping"/>
    <property type="evidence" value="ECO:0007669"/>
    <property type="project" value="UniProtKB-KW"/>
</dbReference>
<evidence type="ECO:0000256" key="6">
    <source>
        <dbReference type="ARBA" id="ARBA00022801"/>
    </source>
</evidence>
<keyword evidence="4" id="KW-0645">Protease</keyword>
<sequence length="2248" mass="249671">MGSLLQLSDVADLIPRRDANDFRERVRHLLGRSSTHFPGAQPVSFSRRHFRDLQETDYYLCEKTDGIRCLLYFTTFTDGNNHLEAHMLIDRKNDYYNIDNEHFHFPLPDGPDASYHTETLLDGELVLDTLPNGEQQKTYLVFDCLAVDGKSLQQRTLDKRLGYFHESVLKPYNKLLSRYPEEKELQPFVITAKKMEKAYGVMMMIKDVLPKLPHGSDGLIFTCRTSPYTSGTDPKIIKWKPPHENTIDFRLQMGEFPSITDNGQTFTDYDACPPMDLLVFHGDKRNEVFAKLYVTESEWESMKGMQQILDGRIIECHKDEQGRWRYKKEPNGEPRFRDDKTEANHITTVESVLESIEDAVSEQDLLDNAKMINAHWKRREAEASRPQANGVPRDSWRLCNDLLRLQQVQQDHTDRLLRLERRQDDDARMKSVWGATSPFPSVLSGTPQQTPIHHLKDFDDEPVNLIGSLHLDPDEEPRRTGATSRANSVRFDESANQGHWAHASRSSIDFLPRSASSLAGLGMTERTSSHKSDGRASSVHSVRSAASGRASSINLDTGYASPVDTPAIAPGLLILGPAPAIVRCWVNRNFKHDSLLYAAVSTASYRSQIDERLVQHLGLDDCIVESASGTRSLALSVYFAEAIPHPISTRSSSPAPQVPSVTVDFNIVVSTQPDLDSKAIQIVIGSDVLRSHNADILFSSNSMTLIDDDQCKLSIPLVRPENENTFNSLFISSLQPMKPQEMIPEEQSQLNGLGQTELNTPSNELTFDDEPLQPVTNTIEQPTEKPVPEEDVSTDSGGSPSVKTASSKKQKVAHSATDDPRHAYHHSVHDPDRQPSSPQSSSSPSSNQAGHTPSSPPRYIPPHLHVDSRGSSPSDAYAQLNLAEDMSHSTNQGDADAPLPTQRPASPAKRSAATMEGIDNNTLNAPSDAPPSYDAHQQDASPSVTPSIDEQVAHIQSLLNTPLEDGSKGYIVASKWFNRVVARTEGANKKDFDAEMLQGEIGKIDNSSVVPLGAFENPLTFPAKPDQHFIPLRADVERPVDYEIFTEEAWRQVVAWYGIMEGQKPIIRFAHNSAPQESASVHIVYETSPPVFTVRKVPSTQQTAQLDAAAVKVVASRTERFQSFLARAKEAAGIPLQHKVKIFRQLDPTKVSGDMPDIAQQGIPSPPTSRNPSPSPSTFKLVIETSAFAKWTEGTNFESVDGQDHTANEKYNGSLNLEILGLTSNQVLILEEQQRGAEFASDVAKKGKKNNSQLSQTENASKRITTAPITRGRARKDGRTRGTIGLINLGNTCYMNSALQCISRVEELAVYFLHQKHKPEINADNPLGYNGRIANAYANFLAGLYSDNATSAYRPNGFKGALSMAQPMFSGYGQQDSQEFLSFLVDALHEDLNRIHKKPYIENPDSDDKTVHDPEAIRQLGDTYRANHHARNDSIAMDLFNGFYKNTMVCPECDKVSVTFDPYSLLTLQLPIENTWQAKIMFMPVTGYPSAFEIDVEKNISVRALKDIFVGKIGRGLTRERLIFAEIFNHRFYKIGYDSQTLSELDFSNNDVLCMYEVPEAPTNAAFMPKKQSTYRSYYHDSPVESLPGMDSPLAETMAIPVFHSKTDKRSSSPVLNPTLVTITREEAKDYDAILRKVLTSVATMTTKRILDNVPNRQDHDSITEDAQPDTDVSMRDGSQTPSTQLSETLPSVNDPRNMFELKYVQATGDMFMTGTNAIGNGHAMQTRVRNVERRRGSTSSVTSNTSGRSKDSGYDGQGRSSSDDDQDADPMVESFKANGQNDFAGDVQSDDESGMGSLEQLSAKDNRRRKFNKKKTYSRKGGRPHKKNRARSNLLRSTAADEPTDDNEFYVKLGEGIVIEWQADAFESMFGGGNGNGQFTFNEKDVPLVDDTELQVRRNKRMQRKKNGITLEDCFTETGKTEVLSEDNAWYCGRCKELRRASKTLELWTVPDILVVHLKRFSGERFRRDKVDVLVDFPIEGLDLTQRVGCKEEGKEYIYDLFAVDNHYGGLGGGHYTAYAKNFYDGNWYDYNDSSVSRQNAESVVSTAAYLLFYRRRSTTPLGPPYLQELVLKARNPDEASEAEDESGEGERLGDHSSATSRLLGSSDAGAVGAGATITGTLHRGANVDGPGRGASQAVKSMNETDDDEGISLNDELYGNNTNTTAVALANPEATWSFAGLGEDDNTTSVNTPVDTASDRPDVGSDIEDRLMDLDRDESLPPLVDDETMATEGPEQFGEESNANQDE</sequence>
<feature type="region of interest" description="Disordered" evidence="9">
    <location>
        <begin position="887"/>
        <end position="944"/>
    </location>
</feature>
<dbReference type="SUPFAM" id="SSF143791">
    <property type="entry name" value="DUSP-like"/>
    <property type="match status" value="1"/>
</dbReference>
<evidence type="ECO:0000256" key="3">
    <source>
        <dbReference type="ARBA" id="ARBA00022664"/>
    </source>
</evidence>
<gene>
    <name evidence="12" type="ORF">KCV03_g1555</name>
</gene>
<dbReference type="InterPro" id="IPR001339">
    <property type="entry name" value="mRNA_cap_enzyme_adenylation"/>
</dbReference>
<comment type="similarity">
    <text evidence="2">Belongs to the peptidase C19 family.</text>
</comment>
<dbReference type="Proteomes" id="UP000767238">
    <property type="component" value="Unassembled WGS sequence"/>
</dbReference>
<dbReference type="Pfam" id="PF00443">
    <property type="entry name" value="UCH"/>
    <property type="match status" value="1"/>
</dbReference>
<evidence type="ECO:0000259" key="11">
    <source>
        <dbReference type="PROSITE" id="PS51283"/>
    </source>
</evidence>
<evidence type="ECO:0000256" key="9">
    <source>
        <dbReference type="SAM" id="MobiDB-lite"/>
    </source>
</evidence>
<dbReference type="PROSITE" id="PS51283">
    <property type="entry name" value="DUSP"/>
    <property type="match status" value="1"/>
</dbReference>
<feature type="compositionally biased region" description="Polar residues" evidence="9">
    <location>
        <begin position="1250"/>
        <end position="1268"/>
    </location>
</feature>